<keyword evidence="3" id="KW-1185">Reference proteome</keyword>
<gene>
    <name evidence="2" type="ORF">NIES2135_47490</name>
</gene>
<organism evidence="2 3">
    <name type="scientific">Leptolyngbya boryana NIES-2135</name>
    <dbReference type="NCBI Taxonomy" id="1973484"/>
    <lineage>
        <taxon>Bacteria</taxon>
        <taxon>Bacillati</taxon>
        <taxon>Cyanobacteriota</taxon>
        <taxon>Cyanophyceae</taxon>
        <taxon>Leptolyngbyales</taxon>
        <taxon>Leptolyngbyaceae</taxon>
        <taxon>Leptolyngbya group</taxon>
        <taxon>Leptolyngbya</taxon>
    </lineage>
</organism>
<protein>
    <submittedName>
        <fullName evidence="2">Uncharacterized protein</fullName>
    </submittedName>
</protein>
<dbReference type="Proteomes" id="UP000217895">
    <property type="component" value="Chromosome"/>
</dbReference>
<feature type="transmembrane region" description="Helical" evidence="1">
    <location>
        <begin position="42"/>
        <end position="59"/>
    </location>
</feature>
<name>A0A1Z4JMK3_LEPBY</name>
<keyword evidence="1" id="KW-1133">Transmembrane helix</keyword>
<sequence>MNATKLDTLAVIVKVMVASLILSIVIKYLAPFAEIPPTTLNVLFAVLSPTAILAIVLLLNQHD</sequence>
<evidence type="ECO:0000313" key="3">
    <source>
        <dbReference type="Proteomes" id="UP000217895"/>
    </source>
</evidence>
<accession>A0A1Z4JMK3</accession>
<evidence type="ECO:0000313" key="2">
    <source>
        <dbReference type="EMBL" id="BAY57878.1"/>
    </source>
</evidence>
<proteinExistence type="predicted"/>
<keyword evidence="1" id="KW-0812">Transmembrane</keyword>
<reference evidence="2 3" key="1">
    <citation type="submission" date="2017-06" db="EMBL/GenBank/DDBJ databases">
        <title>Genome sequencing of cyanobaciteial culture collection at National Institute for Environmental Studies (NIES).</title>
        <authorList>
            <person name="Hirose Y."/>
            <person name="Shimura Y."/>
            <person name="Fujisawa T."/>
            <person name="Nakamura Y."/>
            <person name="Kawachi M."/>
        </authorList>
    </citation>
    <scope>NUCLEOTIDE SEQUENCE [LARGE SCALE GENOMIC DNA]</scope>
    <source>
        <strain evidence="2 3">NIES-2135</strain>
    </source>
</reference>
<feature type="transmembrane region" description="Helical" evidence="1">
    <location>
        <begin position="12"/>
        <end position="30"/>
    </location>
</feature>
<keyword evidence="1" id="KW-0472">Membrane</keyword>
<dbReference type="AlphaFoldDB" id="A0A1Z4JMK3"/>
<dbReference type="EMBL" id="AP018203">
    <property type="protein sequence ID" value="BAY57878.1"/>
    <property type="molecule type" value="Genomic_DNA"/>
</dbReference>
<evidence type="ECO:0000256" key="1">
    <source>
        <dbReference type="SAM" id="Phobius"/>
    </source>
</evidence>